<dbReference type="RefSeq" id="WP_187334326.1">
    <property type="nucleotide sequence ID" value="NZ_CP060490.1"/>
</dbReference>
<keyword evidence="3" id="KW-1185">Reference proteome</keyword>
<evidence type="ECO:0000313" key="3">
    <source>
        <dbReference type="Proteomes" id="UP000515960"/>
    </source>
</evidence>
<gene>
    <name evidence="2" type="ORF">H8790_11870</name>
</gene>
<accession>A0A7G9B8P4</accession>
<reference evidence="2 3" key="1">
    <citation type="submission" date="2020-08" db="EMBL/GenBank/DDBJ databases">
        <authorList>
            <person name="Liu C."/>
            <person name="Sun Q."/>
        </authorList>
    </citation>
    <scope>NUCLEOTIDE SEQUENCE [LARGE SCALE GENOMIC DNA]</scope>
    <source>
        <strain evidence="2 3">NSJ-62</strain>
    </source>
</reference>
<feature type="region of interest" description="Disordered" evidence="1">
    <location>
        <begin position="26"/>
        <end position="56"/>
    </location>
</feature>
<sequence length="56" mass="6454">MTEHFFEESFGNMQRNGGQFDQIHHIVHPKRPDGPQKFGQKAEVKHRPAGNAQEQV</sequence>
<dbReference type="EMBL" id="CP060490">
    <property type="protein sequence ID" value="QNL45925.1"/>
    <property type="molecule type" value="Genomic_DNA"/>
</dbReference>
<dbReference type="KEGG" id="ohi:H8790_11870"/>
<evidence type="ECO:0000256" key="1">
    <source>
        <dbReference type="SAM" id="MobiDB-lite"/>
    </source>
</evidence>
<feature type="compositionally biased region" description="Basic and acidic residues" evidence="1">
    <location>
        <begin position="30"/>
        <end position="46"/>
    </location>
</feature>
<dbReference type="Proteomes" id="UP000515960">
    <property type="component" value="Chromosome"/>
</dbReference>
<protein>
    <submittedName>
        <fullName evidence="2">Uncharacterized protein</fullName>
    </submittedName>
</protein>
<dbReference type="AlphaFoldDB" id="A0A7G9B8P4"/>
<evidence type="ECO:0000313" key="2">
    <source>
        <dbReference type="EMBL" id="QNL45925.1"/>
    </source>
</evidence>
<organism evidence="2 3">
    <name type="scientific">Oscillibacter hominis</name>
    <dbReference type="NCBI Taxonomy" id="2763056"/>
    <lineage>
        <taxon>Bacteria</taxon>
        <taxon>Bacillati</taxon>
        <taxon>Bacillota</taxon>
        <taxon>Clostridia</taxon>
        <taxon>Eubacteriales</taxon>
        <taxon>Oscillospiraceae</taxon>
        <taxon>Oscillibacter</taxon>
    </lineage>
</organism>
<proteinExistence type="predicted"/>
<name>A0A7G9B8P4_9FIRM</name>